<organism evidence="1 2">
    <name type="scientific">Halteria grandinella</name>
    <dbReference type="NCBI Taxonomy" id="5974"/>
    <lineage>
        <taxon>Eukaryota</taxon>
        <taxon>Sar</taxon>
        <taxon>Alveolata</taxon>
        <taxon>Ciliophora</taxon>
        <taxon>Intramacronucleata</taxon>
        <taxon>Spirotrichea</taxon>
        <taxon>Stichotrichia</taxon>
        <taxon>Sporadotrichida</taxon>
        <taxon>Halteriidae</taxon>
        <taxon>Halteria</taxon>
    </lineage>
</organism>
<dbReference type="Proteomes" id="UP000785679">
    <property type="component" value="Unassembled WGS sequence"/>
</dbReference>
<accession>A0A8J8P0P7</accession>
<protein>
    <submittedName>
        <fullName evidence="1">Uncharacterized protein</fullName>
    </submittedName>
</protein>
<name>A0A8J8P0P7_HALGN</name>
<dbReference type="AlphaFoldDB" id="A0A8J8P0P7"/>
<reference evidence="1" key="1">
    <citation type="submission" date="2019-06" db="EMBL/GenBank/DDBJ databases">
        <authorList>
            <person name="Zheng W."/>
        </authorList>
    </citation>
    <scope>NUCLEOTIDE SEQUENCE</scope>
    <source>
        <strain evidence="1">QDHG01</strain>
    </source>
</reference>
<comment type="caution">
    <text evidence="1">The sequence shown here is derived from an EMBL/GenBank/DDBJ whole genome shotgun (WGS) entry which is preliminary data.</text>
</comment>
<evidence type="ECO:0000313" key="1">
    <source>
        <dbReference type="EMBL" id="TNV84044.1"/>
    </source>
</evidence>
<sequence>MIRTSGITVCCLFRSGDSSRESGGVSMIIELRLLVQLEDFQSVWVGTNLSSLSANLSGKHVNGYRGHILVFSLGKQNVSSPRDSSFLYLSRSFFDAVGYKQFPFLSGFIELNFQQSTCSHASLNKSRRSSQYGFFLWHISQASQLCAIKSYSSIFQRVQQAVDGFQA</sequence>
<dbReference type="EMBL" id="RRYP01003195">
    <property type="protein sequence ID" value="TNV84044.1"/>
    <property type="molecule type" value="Genomic_DNA"/>
</dbReference>
<gene>
    <name evidence="1" type="ORF">FGO68_gene5644</name>
</gene>
<keyword evidence="2" id="KW-1185">Reference proteome</keyword>
<evidence type="ECO:0000313" key="2">
    <source>
        <dbReference type="Proteomes" id="UP000785679"/>
    </source>
</evidence>
<proteinExistence type="predicted"/>